<keyword evidence="7 11" id="KW-0862">Zinc</keyword>
<keyword evidence="8 11" id="KW-1133">Transmembrane helix</keyword>
<dbReference type="AlphaFoldDB" id="A0A1H5SCP1"/>
<reference evidence="13 14" key="1">
    <citation type="submission" date="2016-10" db="EMBL/GenBank/DDBJ databases">
        <authorList>
            <person name="de Groot N.N."/>
        </authorList>
    </citation>
    <scope>NUCLEOTIDE SEQUENCE [LARGE SCALE GENOMIC DNA]</scope>
    <source>
        <strain evidence="13 14">Nm13</strain>
    </source>
</reference>
<proteinExistence type="inferred from homology"/>
<dbReference type="GO" id="GO:0006508">
    <property type="term" value="P:proteolysis"/>
    <property type="evidence" value="ECO:0007669"/>
    <property type="project" value="UniProtKB-KW"/>
</dbReference>
<evidence type="ECO:0000256" key="5">
    <source>
        <dbReference type="ARBA" id="ARBA00022692"/>
    </source>
</evidence>
<dbReference type="RefSeq" id="WP_103965390.1">
    <property type="nucleotide sequence ID" value="NZ_FNUX01000002.1"/>
</dbReference>
<dbReference type="NCBIfam" id="TIGR00054">
    <property type="entry name" value="RIP metalloprotease RseP"/>
    <property type="match status" value="1"/>
</dbReference>
<evidence type="ECO:0000256" key="7">
    <source>
        <dbReference type="ARBA" id="ARBA00022833"/>
    </source>
</evidence>
<dbReference type="CDD" id="cd23081">
    <property type="entry name" value="cpPDZ_EcRseP-like"/>
    <property type="match status" value="1"/>
</dbReference>
<evidence type="ECO:0000256" key="4">
    <source>
        <dbReference type="ARBA" id="ARBA00022670"/>
    </source>
</evidence>
<feature type="domain" description="PDZ" evidence="12">
    <location>
        <begin position="212"/>
        <end position="281"/>
    </location>
</feature>
<evidence type="ECO:0000256" key="9">
    <source>
        <dbReference type="ARBA" id="ARBA00023049"/>
    </source>
</evidence>
<feature type="transmembrane region" description="Helical" evidence="11">
    <location>
        <begin position="98"/>
        <end position="119"/>
    </location>
</feature>
<evidence type="ECO:0000256" key="1">
    <source>
        <dbReference type="ARBA" id="ARBA00001947"/>
    </source>
</evidence>
<protein>
    <recommendedName>
        <fullName evidence="11">Zinc metalloprotease</fullName>
        <ecNumber evidence="11">3.4.24.-</ecNumber>
    </recommendedName>
</protein>
<keyword evidence="5 11" id="KW-0812">Transmembrane</keyword>
<evidence type="ECO:0000313" key="14">
    <source>
        <dbReference type="Proteomes" id="UP000236753"/>
    </source>
</evidence>
<feature type="domain" description="PDZ" evidence="12">
    <location>
        <begin position="115"/>
        <end position="186"/>
    </location>
</feature>
<dbReference type="CDD" id="cd06163">
    <property type="entry name" value="S2P-M50_PDZ_RseP-like"/>
    <property type="match status" value="2"/>
</dbReference>
<name>A0A1H5SCP1_9PROT</name>
<dbReference type="Gene3D" id="2.30.42.10">
    <property type="match status" value="2"/>
</dbReference>
<dbReference type="InterPro" id="IPR036034">
    <property type="entry name" value="PDZ_sf"/>
</dbReference>
<sequence length="455" mass="49965">MSITYTIISFIIALGTLITFHEFGHYLVARWNRVKVLRFCIGFGQPIFRRRWGKDQTEWVIAAIPLGGYVKMLDENEGKVASEDLPRAFNRQPVARRFAIVAAGPIANFLLAIVLYWLIFILGVTGMKPVLGPIEPATPAAKAQFVMGETIVSIENEPVASWQDARWALLRYAVNQSANVKVQTVNNNGEINMRLLDLSHIDPDKLNENFPGILGFSGYQPAVKPVIGQVISDGVGYHAGILAGDEIIAVNNTEIHAWMDFVQEIRANPGNSVELDILRNDQLIMLKVTPELTLENGKQIGKIGVAPIVNQAEFEELLVTVSYSPGKALQKAAEKTWETTVLTLQMLSKMITGDVSWKNVSGPISIADYAGQSAQMGLASYLAFLALISVSIGVLNLLPIPILDGGHLMYYLIEMVKGSPLSDKAIIIGQKIGLIMLFTLMTFAIYNDISRLITG</sequence>
<dbReference type="Pfam" id="PF02163">
    <property type="entry name" value="Peptidase_M50"/>
    <property type="match status" value="1"/>
</dbReference>
<keyword evidence="6 11" id="KW-0378">Hydrolase</keyword>
<dbReference type="PANTHER" id="PTHR42837">
    <property type="entry name" value="REGULATOR OF SIGMA-E PROTEASE RSEP"/>
    <property type="match status" value="1"/>
</dbReference>
<comment type="cofactor">
    <cofactor evidence="1 11">
        <name>Zn(2+)</name>
        <dbReference type="ChEBI" id="CHEBI:29105"/>
    </cofactor>
</comment>
<dbReference type="EMBL" id="FNUX01000002">
    <property type="protein sequence ID" value="SEF48200.1"/>
    <property type="molecule type" value="Genomic_DNA"/>
</dbReference>
<evidence type="ECO:0000259" key="12">
    <source>
        <dbReference type="SMART" id="SM00228"/>
    </source>
</evidence>
<evidence type="ECO:0000313" key="13">
    <source>
        <dbReference type="EMBL" id="SEF48200.1"/>
    </source>
</evidence>
<dbReference type="InterPro" id="IPR008915">
    <property type="entry name" value="Peptidase_M50"/>
</dbReference>
<dbReference type="GO" id="GO:0016020">
    <property type="term" value="C:membrane"/>
    <property type="evidence" value="ECO:0007669"/>
    <property type="project" value="UniProtKB-SubCell"/>
</dbReference>
<keyword evidence="4 13" id="KW-0645">Protease</keyword>
<dbReference type="InterPro" id="IPR041489">
    <property type="entry name" value="PDZ_6"/>
</dbReference>
<dbReference type="EC" id="3.4.24.-" evidence="11"/>
<keyword evidence="9 11" id="KW-0482">Metalloprotease</keyword>
<gene>
    <name evidence="13" type="ORF">SAMN05216334_102114</name>
</gene>
<evidence type="ECO:0000256" key="10">
    <source>
        <dbReference type="ARBA" id="ARBA00023136"/>
    </source>
</evidence>
<dbReference type="GO" id="GO:0004222">
    <property type="term" value="F:metalloendopeptidase activity"/>
    <property type="evidence" value="ECO:0007669"/>
    <property type="project" value="InterPro"/>
</dbReference>
<organism evidence="13 14">
    <name type="scientific">Nitrosomonas ureae</name>
    <dbReference type="NCBI Taxonomy" id="44577"/>
    <lineage>
        <taxon>Bacteria</taxon>
        <taxon>Pseudomonadati</taxon>
        <taxon>Pseudomonadota</taxon>
        <taxon>Betaproteobacteria</taxon>
        <taxon>Nitrosomonadales</taxon>
        <taxon>Nitrosomonadaceae</taxon>
        <taxon>Nitrosomonas</taxon>
    </lineage>
</organism>
<dbReference type="GO" id="GO:0046872">
    <property type="term" value="F:metal ion binding"/>
    <property type="evidence" value="ECO:0007669"/>
    <property type="project" value="UniProtKB-KW"/>
</dbReference>
<dbReference type="PANTHER" id="PTHR42837:SF2">
    <property type="entry name" value="MEMBRANE METALLOPROTEASE ARASP2, CHLOROPLASTIC-RELATED"/>
    <property type="match status" value="1"/>
</dbReference>
<evidence type="ECO:0000256" key="2">
    <source>
        <dbReference type="ARBA" id="ARBA00004141"/>
    </source>
</evidence>
<dbReference type="Pfam" id="PF17820">
    <property type="entry name" value="PDZ_6"/>
    <property type="match status" value="1"/>
</dbReference>
<evidence type="ECO:0000256" key="6">
    <source>
        <dbReference type="ARBA" id="ARBA00022801"/>
    </source>
</evidence>
<dbReference type="OrthoDB" id="9782003at2"/>
<feature type="transmembrane region" description="Helical" evidence="11">
    <location>
        <begin position="6"/>
        <end position="28"/>
    </location>
</feature>
<dbReference type="SUPFAM" id="SSF50156">
    <property type="entry name" value="PDZ domain-like"/>
    <property type="match status" value="2"/>
</dbReference>
<comment type="subcellular location">
    <subcellularLocation>
        <location evidence="2">Membrane</location>
        <topology evidence="2">Multi-pass membrane protein</topology>
    </subcellularLocation>
</comment>
<dbReference type="Proteomes" id="UP000236753">
    <property type="component" value="Unassembled WGS sequence"/>
</dbReference>
<keyword evidence="11" id="KW-0479">Metal-binding</keyword>
<dbReference type="InterPro" id="IPR004387">
    <property type="entry name" value="Pept_M50_Zn"/>
</dbReference>
<dbReference type="SMART" id="SM00228">
    <property type="entry name" value="PDZ"/>
    <property type="match status" value="2"/>
</dbReference>
<evidence type="ECO:0000256" key="8">
    <source>
        <dbReference type="ARBA" id="ARBA00022989"/>
    </source>
</evidence>
<accession>A0A1H5SCP1</accession>
<keyword evidence="10 11" id="KW-0472">Membrane</keyword>
<evidence type="ECO:0000256" key="3">
    <source>
        <dbReference type="ARBA" id="ARBA00007931"/>
    </source>
</evidence>
<dbReference type="InterPro" id="IPR001478">
    <property type="entry name" value="PDZ"/>
</dbReference>
<comment type="similarity">
    <text evidence="3 11">Belongs to the peptidase M50B family.</text>
</comment>
<evidence type="ECO:0000256" key="11">
    <source>
        <dbReference type="RuleBase" id="RU362031"/>
    </source>
</evidence>
<feature type="transmembrane region" description="Helical" evidence="11">
    <location>
        <begin position="381"/>
        <end position="404"/>
    </location>
</feature>
<feature type="transmembrane region" description="Helical" evidence="11">
    <location>
        <begin position="425"/>
        <end position="446"/>
    </location>
</feature>